<feature type="region of interest" description="Disordered" evidence="1">
    <location>
        <begin position="77"/>
        <end position="117"/>
    </location>
</feature>
<sequence>MFVTISLIDQFTSAIQNSTNPKNGAQGLVMGPCIVKIDRIIIRYVQYQFEVDRCRNEEYNYQGSSANSVLDNTFFESQSQEISDPWSDQSSAAFPGSSAKSVGEDSDQDGQTADITS</sequence>
<evidence type="ECO:0000313" key="3">
    <source>
        <dbReference type="Proteomes" id="UP000828390"/>
    </source>
</evidence>
<reference evidence="2" key="1">
    <citation type="journal article" date="2019" name="bioRxiv">
        <title>The Genome of the Zebra Mussel, Dreissena polymorpha: A Resource for Invasive Species Research.</title>
        <authorList>
            <person name="McCartney M.A."/>
            <person name="Auch B."/>
            <person name="Kono T."/>
            <person name="Mallez S."/>
            <person name="Zhang Y."/>
            <person name="Obille A."/>
            <person name="Becker A."/>
            <person name="Abrahante J.E."/>
            <person name="Garbe J."/>
            <person name="Badalamenti J.P."/>
            <person name="Herman A."/>
            <person name="Mangelson H."/>
            <person name="Liachko I."/>
            <person name="Sullivan S."/>
            <person name="Sone E.D."/>
            <person name="Koren S."/>
            <person name="Silverstein K.A.T."/>
            <person name="Beckman K.B."/>
            <person name="Gohl D.M."/>
        </authorList>
    </citation>
    <scope>NUCLEOTIDE SEQUENCE</scope>
    <source>
        <strain evidence="2">Duluth1</strain>
        <tissue evidence="2">Whole animal</tissue>
    </source>
</reference>
<evidence type="ECO:0000313" key="2">
    <source>
        <dbReference type="EMBL" id="KAH3894869.1"/>
    </source>
</evidence>
<keyword evidence="3" id="KW-1185">Reference proteome</keyword>
<organism evidence="2 3">
    <name type="scientific">Dreissena polymorpha</name>
    <name type="common">Zebra mussel</name>
    <name type="synonym">Mytilus polymorpha</name>
    <dbReference type="NCBI Taxonomy" id="45954"/>
    <lineage>
        <taxon>Eukaryota</taxon>
        <taxon>Metazoa</taxon>
        <taxon>Spiralia</taxon>
        <taxon>Lophotrochozoa</taxon>
        <taxon>Mollusca</taxon>
        <taxon>Bivalvia</taxon>
        <taxon>Autobranchia</taxon>
        <taxon>Heteroconchia</taxon>
        <taxon>Euheterodonta</taxon>
        <taxon>Imparidentia</taxon>
        <taxon>Neoheterodontei</taxon>
        <taxon>Myida</taxon>
        <taxon>Dreissenoidea</taxon>
        <taxon>Dreissenidae</taxon>
        <taxon>Dreissena</taxon>
    </lineage>
</organism>
<reference evidence="2" key="2">
    <citation type="submission" date="2020-11" db="EMBL/GenBank/DDBJ databases">
        <authorList>
            <person name="McCartney M.A."/>
            <person name="Auch B."/>
            <person name="Kono T."/>
            <person name="Mallez S."/>
            <person name="Becker A."/>
            <person name="Gohl D.M."/>
            <person name="Silverstein K.A.T."/>
            <person name="Koren S."/>
            <person name="Bechman K.B."/>
            <person name="Herman A."/>
            <person name="Abrahante J.E."/>
            <person name="Garbe J."/>
        </authorList>
    </citation>
    <scope>NUCLEOTIDE SEQUENCE</scope>
    <source>
        <strain evidence="2">Duluth1</strain>
        <tissue evidence="2">Whole animal</tissue>
    </source>
</reference>
<name>A0A9D4S6X3_DREPO</name>
<dbReference type="AlphaFoldDB" id="A0A9D4S6X3"/>
<protein>
    <submittedName>
        <fullName evidence="2">Uncharacterized protein</fullName>
    </submittedName>
</protein>
<feature type="compositionally biased region" description="Polar residues" evidence="1">
    <location>
        <begin position="77"/>
        <end position="92"/>
    </location>
</feature>
<accession>A0A9D4S6X3</accession>
<comment type="caution">
    <text evidence="2">The sequence shown here is derived from an EMBL/GenBank/DDBJ whole genome shotgun (WGS) entry which is preliminary data.</text>
</comment>
<dbReference type="EMBL" id="JAIWYP010000001">
    <property type="protein sequence ID" value="KAH3894869.1"/>
    <property type="molecule type" value="Genomic_DNA"/>
</dbReference>
<gene>
    <name evidence="2" type="ORF">DPMN_019028</name>
</gene>
<proteinExistence type="predicted"/>
<evidence type="ECO:0000256" key="1">
    <source>
        <dbReference type="SAM" id="MobiDB-lite"/>
    </source>
</evidence>
<dbReference type="Proteomes" id="UP000828390">
    <property type="component" value="Unassembled WGS sequence"/>
</dbReference>